<dbReference type="Pfam" id="PF13566">
    <property type="entry name" value="DUF4130"/>
    <property type="match status" value="1"/>
</dbReference>
<evidence type="ECO:0000259" key="10">
    <source>
        <dbReference type="SMART" id="SM00986"/>
    </source>
</evidence>
<evidence type="ECO:0000313" key="12">
    <source>
        <dbReference type="Proteomes" id="UP001294412"/>
    </source>
</evidence>
<keyword evidence="8" id="KW-0411">Iron-sulfur</keyword>
<dbReference type="SMART" id="SM00987">
    <property type="entry name" value="UreE_C"/>
    <property type="match status" value="1"/>
</dbReference>
<keyword evidence="7" id="KW-0408">Iron</keyword>
<proteinExistence type="inferred from homology"/>
<dbReference type="InterPro" id="IPR036895">
    <property type="entry name" value="Uracil-DNA_glycosylase-like_sf"/>
</dbReference>
<evidence type="ECO:0000256" key="2">
    <source>
        <dbReference type="ARBA" id="ARBA00019403"/>
    </source>
</evidence>
<evidence type="ECO:0000256" key="9">
    <source>
        <dbReference type="ARBA" id="ARBA00023204"/>
    </source>
</evidence>
<protein>
    <recommendedName>
        <fullName evidence="2">Type-4 uracil-DNA glycosylase</fullName>
    </recommendedName>
</protein>
<dbReference type="NCBIfam" id="TIGR03915">
    <property type="entry name" value="SAM_7_link_chp"/>
    <property type="match status" value="1"/>
</dbReference>
<dbReference type="NCBIfam" id="TIGR03914">
    <property type="entry name" value="UDG_fam_dom"/>
    <property type="match status" value="1"/>
</dbReference>
<dbReference type="SMART" id="SM00986">
    <property type="entry name" value="UDG"/>
    <property type="match status" value="1"/>
</dbReference>
<dbReference type="SUPFAM" id="SSF52141">
    <property type="entry name" value="Uracil-DNA glycosylase-like"/>
    <property type="match status" value="1"/>
</dbReference>
<dbReference type="InterPro" id="IPR051536">
    <property type="entry name" value="UDG_Type-4/5"/>
</dbReference>
<comment type="caution">
    <text evidence="11">The sequence shown here is derived from an EMBL/GenBank/DDBJ whole genome shotgun (WGS) entry which is preliminary data.</text>
</comment>
<sequence>MLNADLAFPADFDGWRQAARAAYSNRVSPEDIAFTVAGEGGSLFAEPLPPHDPNGPQPSVPKAFVDLAHRLICHLDADRFVFAYRLLCRLQSEKQLLAIASDKDVIRAMEMEKAVRRDAHKMKAFVRFREVETPDSGKHYIAWFEPFHHIVERTAPFFARRFTGMVWTILTPERTAHWDGAELSFLPGASRDMRPAGDDMEDLWLTYYASIFNPARLKVKAMTAEMPKKYWANMPETVLVKSMIAGAEAAHRRMIETVPTLPGLRHEKMSERREAEMARETAEEPMLGLDGPDADGTGRAGIRETGSNAPDTIEAARRAATDCRACPLWEPATQTVFGKGPDDAPVIFVGEQPGDQEDIAGEPFIGPAGKVFDEALLAAGVDRSQAYVTNAVKHFKFTPRGKRRIHAKPNVGEIRACRWWLDLERDLIKPKLIVALGASAAQAVLGKSVTIRDTRSRLIDLTAETRLLVTVHPSYILRLPDKAAQERERGAFQADMALVLRTVPELALAG</sequence>
<evidence type="ECO:0000256" key="1">
    <source>
        <dbReference type="ARBA" id="ARBA00006521"/>
    </source>
</evidence>
<dbReference type="InterPro" id="IPR023875">
    <property type="entry name" value="DNA_repair_put"/>
</dbReference>
<dbReference type="Pfam" id="PF03167">
    <property type="entry name" value="UDG"/>
    <property type="match status" value="1"/>
</dbReference>
<dbReference type="EMBL" id="JAXLPB010000008">
    <property type="protein sequence ID" value="MDY8111013.1"/>
    <property type="molecule type" value="Genomic_DNA"/>
</dbReference>
<dbReference type="Proteomes" id="UP001294412">
    <property type="component" value="Unassembled WGS sequence"/>
</dbReference>
<evidence type="ECO:0000256" key="8">
    <source>
        <dbReference type="ARBA" id="ARBA00023014"/>
    </source>
</evidence>
<dbReference type="InterPro" id="IPR005122">
    <property type="entry name" value="Uracil-DNA_glycosylase-like"/>
</dbReference>
<evidence type="ECO:0000256" key="5">
    <source>
        <dbReference type="ARBA" id="ARBA00022763"/>
    </source>
</evidence>
<keyword evidence="5" id="KW-0227">DNA damage</keyword>
<evidence type="ECO:0000256" key="4">
    <source>
        <dbReference type="ARBA" id="ARBA00022723"/>
    </source>
</evidence>
<dbReference type="RefSeq" id="WP_322189073.1">
    <property type="nucleotide sequence ID" value="NZ_JAXLPB010000008.1"/>
</dbReference>
<organism evidence="11 12">
    <name type="scientific">Fulvimarina uroteuthidis</name>
    <dbReference type="NCBI Taxonomy" id="3098149"/>
    <lineage>
        <taxon>Bacteria</taxon>
        <taxon>Pseudomonadati</taxon>
        <taxon>Pseudomonadota</taxon>
        <taxon>Alphaproteobacteria</taxon>
        <taxon>Hyphomicrobiales</taxon>
        <taxon>Aurantimonadaceae</taxon>
        <taxon>Fulvimarina</taxon>
    </lineage>
</organism>
<dbReference type="CDD" id="cd10030">
    <property type="entry name" value="UDG-F4_TTUDGA_SPO1dp_like"/>
    <property type="match status" value="1"/>
</dbReference>
<gene>
    <name evidence="11" type="ORF">U0C82_17930</name>
</gene>
<evidence type="ECO:0000256" key="6">
    <source>
        <dbReference type="ARBA" id="ARBA00022801"/>
    </source>
</evidence>
<keyword evidence="4" id="KW-0479">Metal-binding</keyword>
<keyword evidence="9" id="KW-0234">DNA repair</keyword>
<keyword evidence="6" id="KW-0378">Hydrolase</keyword>
<evidence type="ECO:0000256" key="3">
    <source>
        <dbReference type="ARBA" id="ARBA00022485"/>
    </source>
</evidence>
<dbReference type="NCBIfam" id="TIGR00758">
    <property type="entry name" value="UDG_fam4"/>
    <property type="match status" value="1"/>
</dbReference>
<comment type="similarity">
    <text evidence="1">Belongs to the uracil-DNA glycosylase (UDG) superfamily. Type 4 (UDGa) family.</text>
</comment>
<evidence type="ECO:0000256" key="7">
    <source>
        <dbReference type="ARBA" id="ARBA00023004"/>
    </source>
</evidence>
<keyword evidence="3" id="KW-0004">4Fe-4S</keyword>
<evidence type="ECO:0000313" key="11">
    <source>
        <dbReference type="EMBL" id="MDY8111013.1"/>
    </source>
</evidence>
<dbReference type="InterPro" id="IPR025404">
    <property type="entry name" value="DUF4130"/>
</dbReference>
<reference evidence="11 12" key="1">
    <citation type="submission" date="2023-12" db="EMBL/GenBank/DDBJ databases">
        <title>Description of Novel Strain Fulvimarina sp. 2208YS6-2-32 isolated from Uroteuthis (Photololigo) edulis.</title>
        <authorList>
            <person name="Park J.-S."/>
        </authorList>
    </citation>
    <scope>NUCLEOTIDE SEQUENCE [LARGE SCALE GENOMIC DNA]</scope>
    <source>
        <strain evidence="11 12">2208YS6-2-32</strain>
    </source>
</reference>
<dbReference type="PANTHER" id="PTHR33693:SF9">
    <property type="entry name" value="TYPE-4 URACIL-DNA GLYCOSYLASE"/>
    <property type="match status" value="1"/>
</dbReference>
<feature type="domain" description="Uracil-DNA glycosylase-like" evidence="10">
    <location>
        <begin position="337"/>
        <end position="501"/>
    </location>
</feature>
<dbReference type="PANTHER" id="PTHR33693">
    <property type="entry name" value="TYPE-5 URACIL-DNA GLYCOSYLASE"/>
    <property type="match status" value="1"/>
</dbReference>
<dbReference type="Gene3D" id="3.40.470.10">
    <property type="entry name" value="Uracil-DNA glycosylase-like domain"/>
    <property type="match status" value="1"/>
</dbReference>
<accession>A0ABU5I6J5</accession>
<keyword evidence="12" id="KW-1185">Reference proteome</keyword>
<name>A0ABU5I6J5_9HYPH</name>
<dbReference type="InterPro" id="IPR005273">
    <property type="entry name" value="Ura-DNA_glyco_family4"/>
</dbReference>